<accession>A0A0L0VBJ0</accession>
<keyword evidence="2" id="KW-1185">Reference proteome</keyword>
<sequence length="213" mass="23573">MDQKANRIGSAYRLVQGRMPSQKDMLHFRGSFMATNTSVVSRGAIGEGDTVLTWASTKAGNLAFTSEDHRDIRLHYHTGMIPRLLYGTTYSLEGRVLGGRAYEMPFLDCEGKSATTLQPEAGKHDPPRITGVGSIIGVFKMEGDYTGSHNLEVFVTHEVDKYTVFGDNNILVNLCNGQRGRFEGELNGWSRRDDAMMVEVSNSEKFVKTLGLS</sequence>
<protein>
    <submittedName>
        <fullName evidence="1">Uncharacterized protein</fullName>
    </submittedName>
</protein>
<dbReference type="AlphaFoldDB" id="A0A0L0VBJ0"/>
<evidence type="ECO:0000313" key="2">
    <source>
        <dbReference type="Proteomes" id="UP000054564"/>
    </source>
</evidence>
<dbReference type="EMBL" id="AJIL01000080">
    <property type="protein sequence ID" value="KNE96556.1"/>
    <property type="molecule type" value="Genomic_DNA"/>
</dbReference>
<proteinExistence type="predicted"/>
<evidence type="ECO:0000313" key="1">
    <source>
        <dbReference type="EMBL" id="KNE96556.1"/>
    </source>
</evidence>
<dbReference type="Proteomes" id="UP000054564">
    <property type="component" value="Unassembled WGS sequence"/>
</dbReference>
<reference evidence="2" key="1">
    <citation type="submission" date="2014-03" db="EMBL/GenBank/DDBJ databases">
        <title>The Genome Sequence of Puccinia striiformis f. sp. tritici PST-78.</title>
        <authorList>
            <consortium name="The Broad Institute Genome Sequencing Platform"/>
            <person name="Cuomo C."/>
            <person name="Hulbert S."/>
            <person name="Chen X."/>
            <person name="Walker B."/>
            <person name="Young S.K."/>
            <person name="Zeng Q."/>
            <person name="Gargeya S."/>
            <person name="Fitzgerald M."/>
            <person name="Haas B."/>
            <person name="Abouelleil A."/>
            <person name="Alvarado L."/>
            <person name="Arachchi H.M."/>
            <person name="Berlin A.M."/>
            <person name="Chapman S.B."/>
            <person name="Goldberg J."/>
            <person name="Griggs A."/>
            <person name="Gujja S."/>
            <person name="Hansen M."/>
            <person name="Howarth C."/>
            <person name="Imamovic A."/>
            <person name="Larimer J."/>
            <person name="McCowan C."/>
            <person name="Montmayeur A."/>
            <person name="Murphy C."/>
            <person name="Neiman D."/>
            <person name="Pearson M."/>
            <person name="Priest M."/>
            <person name="Roberts A."/>
            <person name="Saif S."/>
            <person name="Shea T."/>
            <person name="Sisk P."/>
            <person name="Sykes S."/>
            <person name="Wortman J."/>
            <person name="Nusbaum C."/>
            <person name="Birren B."/>
        </authorList>
    </citation>
    <scope>NUCLEOTIDE SEQUENCE [LARGE SCALE GENOMIC DNA]</scope>
    <source>
        <strain evidence="2">race PST-78</strain>
    </source>
</reference>
<comment type="caution">
    <text evidence="1">The sequence shown here is derived from an EMBL/GenBank/DDBJ whole genome shotgun (WGS) entry which is preliminary data.</text>
</comment>
<name>A0A0L0VBJ0_9BASI</name>
<organism evidence="1 2">
    <name type="scientific">Puccinia striiformis f. sp. tritici PST-78</name>
    <dbReference type="NCBI Taxonomy" id="1165861"/>
    <lineage>
        <taxon>Eukaryota</taxon>
        <taxon>Fungi</taxon>
        <taxon>Dikarya</taxon>
        <taxon>Basidiomycota</taxon>
        <taxon>Pucciniomycotina</taxon>
        <taxon>Pucciniomycetes</taxon>
        <taxon>Pucciniales</taxon>
        <taxon>Pucciniaceae</taxon>
        <taxon>Puccinia</taxon>
    </lineage>
</organism>
<gene>
    <name evidence="1" type="ORF">PSTG_10115</name>
</gene>